<proteinExistence type="predicted"/>
<sequence length="148" mass="16270">MTDIPTTTMVPLEPPFIDARGAIQNLVHGSLGSAVLIRSTAGAVRAEHWHREDFHYCYLLSGALLYLERPVGSQEMPVVTRIGAGELFFTPPLVEHSMVFLEPSEFLTLGKLSRTHAAYEADLVRLDVKLSELSAVRAAYPELVAVLP</sequence>
<name>U5NDA2_9BURK</name>
<dbReference type="InterPro" id="IPR011051">
    <property type="entry name" value="RmlC_Cupin_sf"/>
</dbReference>
<evidence type="ECO:0000313" key="2">
    <source>
        <dbReference type="Proteomes" id="UP000017184"/>
    </source>
</evidence>
<protein>
    <recommendedName>
        <fullName evidence="3">Cupin 2 conserved barrel domain-containing protein</fullName>
    </recommendedName>
</protein>
<dbReference type="EMBL" id="CP004885">
    <property type="protein sequence ID" value="AGX88154.1"/>
    <property type="molecule type" value="Genomic_DNA"/>
</dbReference>
<evidence type="ECO:0008006" key="3">
    <source>
        <dbReference type="Google" id="ProtNLM"/>
    </source>
</evidence>
<evidence type="ECO:0000313" key="1">
    <source>
        <dbReference type="EMBL" id="AGX88154.1"/>
    </source>
</evidence>
<organism evidence="1 2">
    <name type="scientific">Candidatus Symbiobacter mobilis CR</name>
    <dbReference type="NCBI Taxonomy" id="946483"/>
    <lineage>
        <taxon>Bacteria</taxon>
        <taxon>Pseudomonadati</taxon>
        <taxon>Pseudomonadota</taxon>
        <taxon>Betaproteobacteria</taxon>
        <taxon>Burkholderiales</taxon>
        <taxon>Comamonadaceae</taxon>
    </lineage>
</organism>
<dbReference type="CDD" id="cd02208">
    <property type="entry name" value="cupin_RmlC-like"/>
    <property type="match status" value="1"/>
</dbReference>
<keyword evidence="2" id="KW-1185">Reference proteome</keyword>
<dbReference type="HOGENOM" id="CLU_1784529_0_0_4"/>
<dbReference type="RefSeq" id="WP_022775177.1">
    <property type="nucleotide sequence ID" value="NC_022576.1"/>
</dbReference>
<dbReference type="Proteomes" id="UP000017184">
    <property type="component" value="Chromosome"/>
</dbReference>
<reference evidence="1 2" key="1">
    <citation type="journal article" date="2013" name="Genome Biol.">
        <title>Genomic analysis reveals key aspects of prokaryotic symbiosis in the phototrophic consortium "Chlorochromatium aggregatum".</title>
        <authorList>
            <person name="Liu Z."/>
            <person name="Muller J."/>
            <person name="Li T."/>
            <person name="Alvey R.M."/>
            <person name="Vogl K."/>
            <person name="Frigaard N.U."/>
            <person name="Rockwell N.C."/>
            <person name="Boyd E.S."/>
            <person name="Tomsho L.P."/>
            <person name="Schuster S.C."/>
            <person name="Henke P."/>
            <person name="Rohde M."/>
            <person name="Overmann J."/>
            <person name="Bryant D.A."/>
        </authorList>
    </citation>
    <scope>NUCLEOTIDE SEQUENCE [LARGE SCALE GENOMIC DNA]</scope>
    <source>
        <strain evidence="1">CR</strain>
    </source>
</reference>
<dbReference type="eggNOG" id="COG1917">
    <property type="taxonomic scope" value="Bacteria"/>
</dbReference>
<dbReference type="Gene3D" id="2.60.120.10">
    <property type="entry name" value="Jelly Rolls"/>
    <property type="match status" value="1"/>
</dbReference>
<dbReference type="SUPFAM" id="SSF51182">
    <property type="entry name" value="RmlC-like cupins"/>
    <property type="match status" value="1"/>
</dbReference>
<dbReference type="AlphaFoldDB" id="U5NDA2"/>
<dbReference type="InterPro" id="IPR014710">
    <property type="entry name" value="RmlC-like_jellyroll"/>
</dbReference>
<accession>U5NDA2</accession>
<gene>
    <name evidence="1" type="ORF">Cenrod_2083</name>
</gene>
<dbReference type="OrthoDB" id="1973590at2"/>
<dbReference type="STRING" id="946483.Cenrod_2083"/>
<dbReference type="KEGG" id="cbx:Cenrod_2083"/>